<dbReference type="EMBL" id="JAGQHR010000108">
    <property type="protein sequence ID" value="MCA9727096.1"/>
    <property type="molecule type" value="Genomic_DNA"/>
</dbReference>
<dbReference type="Proteomes" id="UP000697710">
    <property type="component" value="Unassembled WGS sequence"/>
</dbReference>
<gene>
    <name evidence="1" type="ORF">KC729_05380</name>
</gene>
<dbReference type="Gene3D" id="3.40.1190.20">
    <property type="match status" value="1"/>
</dbReference>
<reference evidence="1" key="1">
    <citation type="submission" date="2020-04" db="EMBL/GenBank/DDBJ databases">
        <authorList>
            <person name="Zhang T."/>
        </authorList>
    </citation>
    <scope>NUCLEOTIDE SEQUENCE</scope>
    <source>
        <strain evidence="1">HKST-UBA01</strain>
    </source>
</reference>
<dbReference type="AlphaFoldDB" id="A0A956LX97"/>
<dbReference type="InterPro" id="IPR029056">
    <property type="entry name" value="Ribokinase-like"/>
</dbReference>
<protein>
    <submittedName>
        <fullName evidence="1">Uncharacterized protein</fullName>
    </submittedName>
</protein>
<comment type="caution">
    <text evidence="1">The sequence shown here is derived from an EMBL/GenBank/DDBJ whole genome shotgun (WGS) entry which is preliminary data.</text>
</comment>
<evidence type="ECO:0000313" key="2">
    <source>
        <dbReference type="Proteomes" id="UP000697710"/>
    </source>
</evidence>
<organism evidence="1 2">
    <name type="scientific">Eiseniibacteriota bacterium</name>
    <dbReference type="NCBI Taxonomy" id="2212470"/>
    <lineage>
        <taxon>Bacteria</taxon>
        <taxon>Candidatus Eiseniibacteriota</taxon>
    </lineage>
</organism>
<proteinExistence type="predicted"/>
<evidence type="ECO:0000313" key="1">
    <source>
        <dbReference type="EMBL" id="MCA9727096.1"/>
    </source>
</evidence>
<dbReference type="SUPFAM" id="SSF53613">
    <property type="entry name" value="Ribokinase-like"/>
    <property type="match status" value="1"/>
</dbReference>
<accession>A0A956LX97</accession>
<reference evidence="1" key="2">
    <citation type="journal article" date="2021" name="Microbiome">
        <title>Successional dynamics and alternative stable states in a saline activated sludge microbial community over 9 years.</title>
        <authorList>
            <person name="Wang Y."/>
            <person name="Ye J."/>
            <person name="Ju F."/>
            <person name="Liu L."/>
            <person name="Boyd J.A."/>
            <person name="Deng Y."/>
            <person name="Parks D.H."/>
            <person name="Jiang X."/>
            <person name="Yin X."/>
            <person name="Woodcroft B.J."/>
            <person name="Tyson G.W."/>
            <person name="Hugenholtz P."/>
            <person name="Polz M.F."/>
            <person name="Zhang T."/>
        </authorList>
    </citation>
    <scope>NUCLEOTIDE SEQUENCE</scope>
    <source>
        <strain evidence="1">HKST-UBA01</strain>
    </source>
</reference>
<name>A0A956LX97_UNCEI</name>
<sequence length="182" mass="19603">ARARGVPVLVDPIVEATPRYRGATLVTPNLKEASGMAGMTIDDGVSLARAGRKLLKTLARGTASATESGELTAPGQGGDRGAAFALPKIEAKLSYLGLLPGALLAGVQQSWRGGTTSILEYLEPSACEKDVPAKIPGLRDVAVLREVKRRFEEFWGDLDRNVTHYYRGTFEKVYAEKMEERG</sequence>
<feature type="non-terminal residue" evidence="1">
    <location>
        <position position="1"/>
    </location>
</feature>